<evidence type="ECO:0000313" key="2">
    <source>
        <dbReference type="EMBL" id="MDV4314275.1"/>
    </source>
</evidence>
<keyword evidence="1" id="KW-0472">Membrane</keyword>
<feature type="transmembrane region" description="Helical" evidence="1">
    <location>
        <begin position="255"/>
        <end position="274"/>
    </location>
</feature>
<reference evidence="2" key="1">
    <citation type="submission" date="2023-10" db="EMBL/GenBank/DDBJ databases">
        <authorList>
            <person name="Sykes E.M.E."/>
            <person name="Khan I.U.H."/>
            <person name="Kumar A."/>
        </authorList>
    </citation>
    <scope>NUCLEOTIDE SEQUENCE</scope>
    <source>
        <strain evidence="2">IK5</strain>
    </source>
</reference>
<protein>
    <submittedName>
        <fullName evidence="2">EpsG family protein</fullName>
    </submittedName>
</protein>
<keyword evidence="1" id="KW-0812">Transmembrane</keyword>
<keyword evidence="1" id="KW-1133">Transmembrane helix</keyword>
<sequence>MSLVFIAYMVMCFFGIFFCFFEIKKIVGYVVFFVLFTVFSIIARNSELKVDMVNYFQILSYDWDSYLTNFYYLKEPVYWLSSKFLFSIVNNELLVFILIDVISMALFLYFCYKNQVSNYFVFLFFCFFVSIMGFQNIYRQYLATFLIFSSVFLIKDKGDLSFFKKNVVMVISILTHNVSALFYPLIYLRLGKKNLTYFFIVTCFVFYFLWKFLDTKSSSETGEVGVGVFLGFLIFLFFIYSLINKFRFYGEELINFLKFIYLIVLSLFCLSLLGQAQFKRVIMIALVLSIYMIYKAIELKFKKNDKILIRLTFFIVLVIPCFIFNSVKNFLMVQ</sequence>
<evidence type="ECO:0000313" key="3">
    <source>
        <dbReference type="Proteomes" id="UP001284654"/>
    </source>
</evidence>
<dbReference type="EMBL" id="JAWJYY010000001">
    <property type="protein sequence ID" value="MDV4314275.1"/>
    <property type="molecule type" value="Genomic_DNA"/>
</dbReference>
<gene>
    <name evidence="2" type="ORF">MSG88_00325</name>
</gene>
<evidence type="ECO:0000256" key="1">
    <source>
        <dbReference type="SAM" id="Phobius"/>
    </source>
</evidence>
<comment type="caution">
    <text evidence="2">The sequence shown here is derived from an EMBL/GenBank/DDBJ whole genome shotgun (WGS) entry which is preliminary data.</text>
</comment>
<feature type="transmembrane region" description="Helical" evidence="1">
    <location>
        <begin position="309"/>
        <end position="327"/>
    </location>
</feature>
<feature type="transmembrane region" description="Helical" evidence="1">
    <location>
        <begin position="6"/>
        <end position="21"/>
    </location>
</feature>
<feature type="transmembrane region" description="Helical" evidence="1">
    <location>
        <begin position="167"/>
        <end position="188"/>
    </location>
</feature>
<accession>A0AAW8YZT7</accession>
<feature type="transmembrane region" description="Helical" evidence="1">
    <location>
        <begin position="119"/>
        <end position="138"/>
    </location>
</feature>
<feature type="transmembrane region" description="Helical" evidence="1">
    <location>
        <begin position="225"/>
        <end position="243"/>
    </location>
</feature>
<dbReference type="Pfam" id="PF14897">
    <property type="entry name" value="EpsG"/>
    <property type="match status" value="1"/>
</dbReference>
<feature type="transmembrane region" description="Helical" evidence="1">
    <location>
        <begin position="93"/>
        <end position="112"/>
    </location>
</feature>
<name>A0AAW8YZT7_9GAMM</name>
<proteinExistence type="predicted"/>
<feature type="transmembrane region" description="Helical" evidence="1">
    <location>
        <begin position="280"/>
        <end position="297"/>
    </location>
</feature>
<dbReference type="Proteomes" id="UP001284654">
    <property type="component" value="Unassembled WGS sequence"/>
</dbReference>
<feature type="transmembrane region" description="Helical" evidence="1">
    <location>
        <begin position="26"/>
        <end position="43"/>
    </location>
</feature>
<feature type="transmembrane region" description="Helical" evidence="1">
    <location>
        <begin position="195"/>
        <end position="213"/>
    </location>
</feature>
<dbReference type="InterPro" id="IPR049458">
    <property type="entry name" value="EpsG-like"/>
</dbReference>
<dbReference type="RefSeq" id="WP_317305226.1">
    <property type="nucleotide sequence ID" value="NZ_JAWJYY010000001.1"/>
</dbReference>
<organism evidence="2 3">
    <name type="scientific">Acinetobacter indicus</name>
    <dbReference type="NCBI Taxonomy" id="756892"/>
    <lineage>
        <taxon>Bacteria</taxon>
        <taxon>Pseudomonadati</taxon>
        <taxon>Pseudomonadota</taxon>
        <taxon>Gammaproteobacteria</taxon>
        <taxon>Moraxellales</taxon>
        <taxon>Moraxellaceae</taxon>
        <taxon>Acinetobacter</taxon>
    </lineage>
</organism>
<dbReference type="AlphaFoldDB" id="A0AAW8YZT7"/>